<reference evidence="3" key="1">
    <citation type="submission" date="2022-08" db="EMBL/GenBank/DDBJ databases">
        <title>Genome sequencing of akame (Lates japonicus).</title>
        <authorList>
            <person name="Hashiguchi Y."/>
            <person name="Takahashi H."/>
        </authorList>
    </citation>
    <scope>NUCLEOTIDE SEQUENCE</scope>
    <source>
        <strain evidence="3">Kochi</strain>
    </source>
</reference>
<dbReference type="InterPro" id="IPR036036">
    <property type="entry name" value="SOCS_box-like_dom_sf"/>
</dbReference>
<gene>
    <name evidence="3" type="ORF">AKAME5_002965600</name>
</gene>
<comment type="caution">
    <text evidence="3">The sequence shown here is derived from an EMBL/GenBank/DDBJ whole genome shotgun (WGS) entry which is preliminary data.</text>
</comment>
<sequence>MDQQQWPDICRLQENTRCLQHLCRLRIRRCLGRLRLRSPVFMSFLPLPGRLKDYILYREYDLYGRQSSTPG</sequence>
<dbReference type="SMART" id="SM00253">
    <property type="entry name" value="SOCS"/>
    <property type="match status" value="1"/>
</dbReference>
<protein>
    <submittedName>
        <fullName evidence="3">Dynein heavy chain 12, axonemal-like protein</fullName>
    </submittedName>
</protein>
<dbReference type="EMBL" id="BRZM01006917">
    <property type="protein sequence ID" value="GLD51004.1"/>
    <property type="molecule type" value="Genomic_DNA"/>
</dbReference>
<dbReference type="AlphaFoldDB" id="A0AAD3MCL2"/>
<accession>A0AAD3MCL2</accession>
<feature type="domain" description="SOCS box" evidence="2">
    <location>
        <begin position="13"/>
        <end position="61"/>
    </location>
</feature>
<evidence type="ECO:0000259" key="2">
    <source>
        <dbReference type="PROSITE" id="PS50225"/>
    </source>
</evidence>
<keyword evidence="4" id="KW-1185">Reference proteome</keyword>
<evidence type="ECO:0000256" key="1">
    <source>
        <dbReference type="ARBA" id="ARBA00004906"/>
    </source>
</evidence>
<dbReference type="Gene3D" id="1.10.750.20">
    <property type="entry name" value="SOCS box"/>
    <property type="match status" value="1"/>
</dbReference>
<evidence type="ECO:0000313" key="3">
    <source>
        <dbReference type="EMBL" id="GLD51004.1"/>
    </source>
</evidence>
<dbReference type="InterPro" id="IPR001496">
    <property type="entry name" value="SOCS_box"/>
</dbReference>
<proteinExistence type="predicted"/>
<dbReference type="Proteomes" id="UP001279410">
    <property type="component" value="Unassembled WGS sequence"/>
</dbReference>
<evidence type="ECO:0000313" key="4">
    <source>
        <dbReference type="Proteomes" id="UP001279410"/>
    </source>
</evidence>
<dbReference type="SMART" id="SM00969">
    <property type="entry name" value="SOCS_box"/>
    <property type="match status" value="1"/>
</dbReference>
<dbReference type="FunFam" id="1.10.750.20:FF:000001">
    <property type="entry name" value="Ankyrin repeat and SOCS box containing 1"/>
    <property type="match status" value="1"/>
</dbReference>
<dbReference type="Pfam" id="PF07525">
    <property type="entry name" value="SOCS_box"/>
    <property type="match status" value="1"/>
</dbReference>
<dbReference type="PROSITE" id="PS50225">
    <property type="entry name" value="SOCS"/>
    <property type="match status" value="1"/>
</dbReference>
<comment type="pathway">
    <text evidence="1">Protein modification; protein ubiquitination.</text>
</comment>
<organism evidence="3 4">
    <name type="scientific">Lates japonicus</name>
    <name type="common">Japanese lates</name>
    <dbReference type="NCBI Taxonomy" id="270547"/>
    <lineage>
        <taxon>Eukaryota</taxon>
        <taxon>Metazoa</taxon>
        <taxon>Chordata</taxon>
        <taxon>Craniata</taxon>
        <taxon>Vertebrata</taxon>
        <taxon>Euteleostomi</taxon>
        <taxon>Actinopterygii</taxon>
        <taxon>Neopterygii</taxon>
        <taxon>Teleostei</taxon>
        <taxon>Neoteleostei</taxon>
        <taxon>Acanthomorphata</taxon>
        <taxon>Carangaria</taxon>
        <taxon>Carangaria incertae sedis</taxon>
        <taxon>Centropomidae</taxon>
        <taxon>Lates</taxon>
    </lineage>
</organism>
<dbReference type="GO" id="GO:0035556">
    <property type="term" value="P:intracellular signal transduction"/>
    <property type="evidence" value="ECO:0007669"/>
    <property type="project" value="InterPro"/>
</dbReference>
<name>A0AAD3MCL2_LATJO</name>
<dbReference type="SUPFAM" id="SSF158235">
    <property type="entry name" value="SOCS box-like"/>
    <property type="match status" value="1"/>
</dbReference>